<feature type="compositionally biased region" description="Acidic residues" evidence="1">
    <location>
        <begin position="200"/>
        <end position="209"/>
    </location>
</feature>
<dbReference type="SMART" id="SM01083">
    <property type="entry name" value="Cir_N"/>
    <property type="match status" value="1"/>
</dbReference>
<dbReference type="PANTHER" id="PTHR13151:SF2">
    <property type="entry name" value="COREPRESSOR INTERACTING WITH RBPJ 1"/>
    <property type="match status" value="1"/>
</dbReference>
<evidence type="ECO:0000259" key="2">
    <source>
        <dbReference type="SMART" id="SM01083"/>
    </source>
</evidence>
<sequence>MSLKFLNLKSFHPTNKVNQKKLFIAEERSKTDRKKEEERSKQVIEEQEFIKNRTLLTGSKLEGERSKVGFLYAPPPGVEIEKKVDTTNNNDGGDGGTKEKHFKQMTDVEKFPFLANAPVQGNYTSDIKVTHKPFGIELKDVRCLRCHQWGHYSGDRSCPLINQNPSDLRRLEREDPMLALQLQEEREQQEHQSRKREKEDDSDSDDDVEREFLASLTKRQRKLLLKQIRKEAKQKKRKDRKEKKKDKKEKKKDKKEDKYKRDKKRVKHGGSSDNET</sequence>
<dbReference type="InterPro" id="IPR019339">
    <property type="entry name" value="CIR_N_dom"/>
</dbReference>
<accession>F4PQC8</accession>
<keyword evidence="4" id="KW-1185">Reference proteome</keyword>
<dbReference type="GO" id="GO:0005634">
    <property type="term" value="C:nucleus"/>
    <property type="evidence" value="ECO:0007669"/>
    <property type="project" value="TreeGrafter"/>
</dbReference>
<dbReference type="OMA" id="KSWHPAN"/>
<feature type="region of interest" description="Disordered" evidence="1">
    <location>
        <begin position="184"/>
        <end position="276"/>
    </location>
</feature>
<dbReference type="RefSeq" id="XP_004360442.1">
    <property type="nucleotide sequence ID" value="XM_004360385.1"/>
</dbReference>
<feature type="domain" description="CBF1-interacting co-repressor CIR N-terminal" evidence="2">
    <location>
        <begin position="10"/>
        <end position="46"/>
    </location>
</feature>
<protein>
    <recommendedName>
        <fullName evidence="2">CBF1-interacting co-repressor CIR N-terminal domain-containing protein</fullName>
    </recommendedName>
</protein>
<dbReference type="Pfam" id="PF10197">
    <property type="entry name" value="Cir_N"/>
    <property type="match status" value="1"/>
</dbReference>
<dbReference type="PANTHER" id="PTHR13151">
    <property type="entry name" value="CBF1 INTERACTING COREPRESSOR CIR"/>
    <property type="match status" value="1"/>
</dbReference>
<dbReference type="EMBL" id="GL883009">
    <property type="protein sequence ID" value="EGG22591.1"/>
    <property type="molecule type" value="Genomic_DNA"/>
</dbReference>
<dbReference type="Proteomes" id="UP000007797">
    <property type="component" value="Unassembled WGS sequence"/>
</dbReference>
<gene>
    <name evidence="3" type="ORF">DFA_04721</name>
</gene>
<feature type="compositionally biased region" description="Basic residues" evidence="1">
    <location>
        <begin position="232"/>
        <end position="253"/>
    </location>
</feature>
<dbReference type="KEGG" id="dfa:DFA_04721"/>
<evidence type="ECO:0000313" key="3">
    <source>
        <dbReference type="EMBL" id="EGG22591.1"/>
    </source>
</evidence>
<dbReference type="InterPro" id="IPR040014">
    <property type="entry name" value="CIR1"/>
</dbReference>
<dbReference type="STRING" id="1054147.F4PQC8"/>
<evidence type="ECO:0000256" key="1">
    <source>
        <dbReference type="SAM" id="MobiDB-lite"/>
    </source>
</evidence>
<feature type="compositionally biased region" description="Basic and acidic residues" evidence="1">
    <location>
        <begin position="184"/>
        <end position="199"/>
    </location>
</feature>
<name>F4PQC8_CACFS</name>
<evidence type="ECO:0000313" key="4">
    <source>
        <dbReference type="Proteomes" id="UP000007797"/>
    </source>
</evidence>
<dbReference type="AlphaFoldDB" id="F4PQC8"/>
<proteinExistence type="predicted"/>
<dbReference type="GeneID" id="14874286"/>
<organism evidence="3 4">
    <name type="scientific">Cavenderia fasciculata</name>
    <name type="common">Slime mold</name>
    <name type="synonym">Dictyostelium fasciculatum</name>
    <dbReference type="NCBI Taxonomy" id="261658"/>
    <lineage>
        <taxon>Eukaryota</taxon>
        <taxon>Amoebozoa</taxon>
        <taxon>Evosea</taxon>
        <taxon>Eumycetozoa</taxon>
        <taxon>Dictyostelia</taxon>
        <taxon>Acytosteliales</taxon>
        <taxon>Cavenderiaceae</taxon>
        <taxon>Cavenderia</taxon>
    </lineage>
</organism>
<reference evidence="4" key="1">
    <citation type="journal article" date="2011" name="Genome Res.">
        <title>Phylogeny-wide analysis of social amoeba genomes highlights ancient origins for complex intercellular communication.</title>
        <authorList>
            <person name="Heidel A.J."/>
            <person name="Lawal H.M."/>
            <person name="Felder M."/>
            <person name="Schilde C."/>
            <person name="Helps N.R."/>
            <person name="Tunggal B."/>
            <person name="Rivero F."/>
            <person name="John U."/>
            <person name="Schleicher M."/>
            <person name="Eichinger L."/>
            <person name="Platzer M."/>
            <person name="Noegel A.A."/>
            <person name="Schaap P."/>
            <person name="Gloeckner G."/>
        </authorList>
    </citation>
    <scope>NUCLEOTIDE SEQUENCE [LARGE SCALE GENOMIC DNA]</scope>
    <source>
        <strain evidence="4">SH3</strain>
    </source>
</reference>
<dbReference type="GO" id="GO:0003714">
    <property type="term" value="F:transcription corepressor activity"/>
    <property type="evidence" value="ECO:0007669"/>
    <property type="project" value="InterPro"/>
</dbReference>
<dbReference type="OrthoDB" id="6253837at2759"/>